<reference evidence="7" key="1">
    <citation type="submission" date="2025-08" db="UniProtKB">
        <authorList>
            <consortium name="RefSeq"/>
        </authorList>
    </citation>
    <scope>IDENTIFICATION</scope>
    <source>
        <tissue evidence="7">Leaves</tissue>
    </source>
</reference>
<feature type="domain" description="NAC" evidence="5">
    <location>
        <begin position="7"/>
        <end position="168"/>
    </location>
</feature>
<protein>
    <submittedName>
        <fullName evidence="7">NAC domain-containing protein 82-like isoform X2</fullName>
    </submittedName>
</protein>
<accession>A0A6P9EU68</accession>
<gene>
    <name evidence="7" type="primary">LOC108996223</name>
</gene>
<dbReference type="GO" id="GO:0003677">
    <property type="term" value="F:DNA binding"/>
    <property type="evidence" value="ECO:0007669"/>
    <property type="project" value="UniProtKB-KW"/>
</dbReference>
<dbReference type="AlphaFoldDB" id="A0A6P9EU68"/>
<organism evidence="6 7">
    <name type="scientific">Juglans regia</name>
    <name type="common">English walnut</name>
    <dbReference type="NCBI Taxonomy" id="51240"/>
    <lineage>
        <taxon>Eukaryota</taxon>
        <taxon>Viridiplantae</taxon>
        <taxon>Streptophyta</taxon>
        <taxon>Embryophyta</taxon>
        <taxon>Tracheophyta</taxon>
        <taxon>Spermatophyta</taxon>
        <taxon>Magnoliopsida</taxon>
        <taxon>eudicotyledons</taxon>
        <taxon>Gunneridae</taxon>
        <taxon>Pentapetalae</taxon>
        <taxon>rosids</taxon>
        <taxon>fabids</taxon>
        <taxon>Fagales</taxon>
        <taxon>Juglandaceae</taxon>
        <taxon>Juglans</taxon>
    </lineage>
</organism>
<evidence type="ECO:0000313" key="6">
    <source>
        <dbReference type="Proteomes" id="UP000235220"/>
    </source>
</evidence>
<evidence type="ECO:0000256" key="3">
    <source>
        <dbReference type="ARBA" id="ARBA00023163"/>
    </source>
</evidence>
<dbReference type="InterPro" id="IPR003441">
    <property type="entry name" value="NAC-dom"/>
</dbReference>
<dbReference type="Gene3D" id="2.170.150.80">
    <property type="entry name" value="NAC domain"/>
    <property type="match status" value="1"/>
</dbReference>
<dbReference type="RefSeq" id="XP_035547388.1">
    <property type="nucleotide sequence ID" value="XM_035691495.1"/>
</dbReference>
<evidence type="ECO:0000256" key="4">
    <source>
        <dbReference type="ARBA" id="ARBA00023242"/>
    </source>
</evidence>
<dbReference type="GeneID" id="108996223"/>
<evidence type="ECO:0000259" key="5">
    <source>
        <dbReference type="PROSITE" id="PS51005"/>
    </source>
</evidence>
<dbReference type="PANTHER" id="PTHR31744:SF210">
    <property type="entry name" value="NAC DOMAIN-CONTAINING PROTEIN 86-LIKE"/>
    <property type="match status" value="1"/>
</dbReference>
<dbReference type="PROSITE" id="PS51005">
    <property type="entry name" value="NAC"/>
    <property type="match status" value="1"/>
</dbReference>
<dbReference type="GO" id="GO:0006355">
    <property type="term" value="P:regulation of DNA-templated transcription"/>
    <property type="evidence" value="ECO:0007669"/>
    <property type="project" value="InterPro"/>
</dbReference>
<dbReference type="Proteomes" id="UP000235220">
    <property type="component" value="Chromosome 1"/>
</dbReference>
<name>A0A6P9EU68_JUGRE</name>
<proteinExistence type="predicted"/>
<sequence length="333" mass="37431">MGKALRLPPGYRFHPTDDELVLLYLKRKIKGERFYSKAVAEVDIYKFAPWELPDKFKSGSGDLQWYFLCPVERKYSRGHRINRETRDGCWKKTGNDISVHHDKELVGSKKTLVFHKNLNSTAIGIRGGKSTQRERTDWVMHEYSLGDQYMAKEGIVKNTYVLCMIFQKEGLGPRNGAQYGAPFKEEEWNYDEDDDSAEAVTLAGSLPSSSSGLAAIDTKFSGGTTSESCLSEAMQSQCEGFSAVLNNDASNELSQVLGNSILPEVLTSFKEDNPAILSEDDKNKVLNKIINMCGTPRFCFLYSLGNAAFLFLDLQSCCSCCYIHFILDKHLMI</sequence>
<evidence type="ECO:0000313" key="7">
    <source>
        <dbReference type="RefSeq" id="XP_035547388.1"/>
    </source>
</evidence>
<dbReference type="InterPro" id="IPR036093">
    <property type="entry name" value="NAC_dom_sf"/>
</dbReference>
<evidence type="ECO:0000256" key="2">
    <source>
        <dbReference type="ARBA" id="ARBA00023125"/>
    </source>
</evidence>
<keyword evidence="4" id="KW-0539">Nucleus</keyword>
<dbReference type="SUPFAM" id="SSF101941">
    <property type="entry name" value="NAC domain"/>
    <property type="match status" value="1"/>
</dbReference>
<dbReference type="Pfam" id="PF02365">
    <property type="entry name" value="NAM"/>
    <property type="match status" value="1"/>
</dbReference>
<keyword evidence="2" id="KW-0238">DNA-binding</keyword>
<dbReference type="PANTHER" id="PTHR31744">
    <property type="entry name" value="PROTEIN CUP-SHAPED COTYLEDON 2-RELATED"/>
    <property type="match status" value="1"/>
</dbReference>
<keyword evidence="3" id="KW-0804">Transcription</keyword>
<keyword evidence="6" id="KW-1185">Reference proteome</keyword>
<evidence type="ECO:0000256" key="1">
    <source>
        <dbReference type="ARBA" id="ARBA00023015"/>
    </source>
</evidence>
<keyword evidence="1" id="KW-0805">Transcription regulation</keyword>